<keyword evidence="1" id="KW-1133">Transmembrane helix</keyword>
<evidence type="ECO:0000256" key="1">
    <source>
        <dbReference type="SAM" id="Phobius"/>
    </source>
</evidence>
<dbReference type="EMBL" id="BOMG01000090">
    <property type="protein sequence ID" value="GID58815.1"/>
    <property type="molecule type" value="Genomic_DNA"/>
</dbReference>
<feature type="transmembrane region" description="Helical" evidence="1">
    <location>
        <begin position="196"/>
        <end position="226"/>
    </location>
</feature>
<feature type="transmembrane region" description="Helical" evidence="1">
    <location>
        <begin position="163"/>
        <end position="184"/>
    </location>
</feature>
<protein>
    <recommendedName>
        <fullName evidence="4">Integral membrane protein</fullName>
    </recommendedName>
</protein>
<sequence length="279" mass="29291">MTAEWHVDSELREQYERGALEPSRLMAVEAHMLACAGCRGEIQVDITWLTGNFSVVYDNIHAPRIGPVQRLLARVGLPEHRWLLLTATPALRWSWLAATIAVLGLAIAGSLLSWSGDPGAASTLFLVLAPILPVIAVSGAYGPAVDPMHEITGTTPSAGPALVLWRAVAVISIATVMAAVAGLLMPGPGWLAAAGWLLPALLLCTGTLALATILSLPVAASVLGGLWLTGLLAVQQAQEEVFVPTLFGPSAQISYLAAAAVAAAVLFRRRSRFDLGESR</sequence>
<feature type="transmembrane region" description="Helical" evidence="1">
    <location>
        <begin position="93"/>
        <end position="112"/>
    </location>
</feature>
<reference evidence="2 3" key="1">
    <citation type="submission" date="2021-01" db="EMBL/GenBank/DDBJ databases">
        <title>Whole genome shotgun sequence of Actinoplanes couchii NBRC 106145.</title>
        <authorList>
            <person name="Komaki H."/>
            <person name="Tamura T."/>
        </authorList>
    </citation>
    <scope>NUCLEOTIDE SEQUENCE [LARGE SCALE GENOMIC DNA]</scope>
    <source>
        <strain evidence="2 3">NBRC 106145</strain>
    </source>
</reference>
<evidence type="ECO:0008006" key="4">
    <source>
        <dbReference type="Google" id="ProtNLM"/>
    </source>
</evidence>
<name>A0ABQ3XK69_9ACTN</name>
<keyword evidence="1" id="KW-0472">Membrane</keyword>
<proteinExistence type="predicted"/>
<feature type="transmembrane region" description="Helical" evidence="1">
    <location>
        <begin position="246"/>
        <end position="267"/>
    </location>
</feature>
<keyword evidence="3" id="KW-1185">Reference proteome</keyword>
<feature type="transmembrane region" description="Helical" evidence="1">
    <location>
        <begin position="124"/>
        <end position="143"/>
    </location>
</feature>
<gene>
    <name evidence="2" type="ORF">Aco03nite_072190</name>
</gene>
<evidence type="ECO:0000313" key="2">
    <source>
        <dbReference type="EMBL" id="GID58815.1"/>
    </source>
</evidence>
<evidence type="ECO:0000313" key="3">
    <source>
        <dbReference type="Proteomes" id="UP000612282"/>
    </source>
</evidence>
<dbReference type="RefSeq" id="WP_203804034.1">
    <property type="nucleotide sequence ID" value="NZ_BAAAQE010000007.1"/>
</dbReference>
<organism evidence="2 3">
    <name type="scientific">Actinoplanes couchii</name>
    <dbReference type="NCBI Taxonomy" id="403638"/>
    <lineage>
        <taxon>Bacteria</taxon>
        <taxon>Bacillati</taxon>
        <taxon>Actinomycetota</taxon>
        <taxon>Actinomycetes</taxon>
        <taxon>Micromonosporales</taxon>
        <taxon>Micromonosporaceae</taxon>
        <taxon>Actinoplanes</taxon>
    </lineage>
</organism>
<dbReference type="Proteomes" id="UP000612282">
    <property type="component" value="Unassembled WGS sequence"/>
</dbReference>
<keyword evidence="1" id="KW-0812">Transmembrane</keyword>
<accession>A0ABQ3XK69</accession>
<comment type="caution">
    <text evidence="2">The sequence shown here is derived from an EMBL/GenBank/DDBJ whole genome shotgun (WGS) entry which is preliminary data.</text>
</comment>